<organism evidence="1 2">
    <name type="scientific">Penicillium desertorum</name>
    <dbReference type="NCBI Taxonomy" id="1303715"/>
    <lineage>
        <taxon>Eukaryota</taxon>
        <taxon>Fungi</taxon>
        <taxon>Dikarya</taxon>
        <taxon>Ascomycota</taxon>
        <taxon>Pezizomycotina</taxon>
        <taxon>Eurotiomycetes</taxon>
        <taxon>Eurotiomycetidae</taxon>
        <taxon>Eurotiales</taxon>
        <taxon>Aspergillaceae</taxon>
        <taxon>Penicillium</taxon>
    </lineage>
</organism>
<accession>A0A9W9XAA9</accession>
<comment type="caution">
    <text evidence="1">The sequence shown here is derived from an EMBL/GenBank/DDBJ whole genome shotgun (WGS) entry which is preliminary data.</text>
</comment>
<gene>
    <name evidence="1" type="ORF">N7530_001628</name>
</gene>
<dbReference type="AlphaFoldDB" id="A0A9W9XAA9"/>
<dbReference type="EMBL" id="JAPWDO010000001">
    <property type="protein sequence ID" value="KAJ5487328.1"/>
    <property type="molecule type" value="Genomic_DNA"/>
</dbReference>
<protein>
    <submittedName>
        <fullName evidence="1">Uncharacterized protein</fullName>
    </submittedName>
</protein>
<evidence type="ECO:0000313" key="1">
    <source>
        <dbReference type="EMBL" id="KAJ5487328.1"/>
    </source>
</evidence>
<keyword evidence="2" id="KW-1185">Reference proteome</keyword>
<proteinExistence type="predicted"/>
<sequence length="148" mass="16350">MSSPAPSLMSDLPEGYVVSLSQLSSLQLEADRIIKWFEEHTDGNQWIVVLGLSTTTIETLTNDRGGLDGVPYRFQWEGTTGLVKIIAGVRHGIVTGQFTAVVHDQLRTMGLSRRDLAWSGSTTYRFGTHKGIEADNAYLPPSRYARPI</sequence>
<reference evidence="1" key="1">
    <citation type="submission" date="2022-12" db="EMBL/GenBank/DDBJ databases">
        <authorList>
            <person name="Petersen C."/>
        </authorList>
    </citation>
    <scope>NUCLEOTIDE SEQUENCE</scope>
    <source>
        <strain evidence="1">IBT 17660</strain>
    </source>
</reference>
<evidence type="ECO:0000313" key="2">
    <source>
        <dbReference type="Proteomes" id="UP001147760"/>
    </source>
</evidence>
<name>A0A9W9XAA9_9EURO</name>
<reference evidence="1" key="2">
    <citation type="journal article" date="2023" name="IMA Fungus">
        <title>Comparative genomic study of the Penicillium genus elucidates a diverse pangenome and 15 lateral gene transfer events.</title>
        <authorList>
            <person name="Petersen C."/>
            <person name="Sorensen T."/>
            <person name="Nielsen M.R."/>
            <person name="Sondergaard T.E."/>
            <person name="Sorensen J.L."/>
            <person name="Fitzpatrick D.A."/>
            <person name="Frisvad J.C."/>
            <person name="Nielsen K.L."/>
        </authorList>
    </citation>
    <scope>NUCLEOTIDE SEQUENCE</scope>
    <source>
        <strain evidence="1">IBT 17660</strain>
    </source>
</reference>
<dbReference type="OrthoDB" id="76567at2759"/>
<dbReference type="Proteomes" id="UP001147760">
    <property type="component" value="Unassembled WGS sequence"/>
</dbReference>